<keyword evidence="2" id="KW-1185">Reference proteome</keyword>
<reference evidence="3" key="1">
    <citation type="submission" date="2025-08" db="UniProtKB">
        <authorList>
            <consortium name="RefSeq"/>
        </authorList>
    </citation>
    <scope>IDENTIFICATION</scope>
</reference>
<dbReference type="PANTHER" id="PTHR15857:SF0">
    <property type="entry name" value="COMM DOMAIN-CONTAINING PROTEIN 2"/>
    <property type="match status" value="1"/>
</dbReference>
<dbReference type="AlphaFoldDB" id="A0A6J1MX10"/>
<dbReference type="InterPro" id="IPR017920">
    <property type="entry name" value="COMM"/>
</dbReference>
<feature type="domain" description="COMM" evidence="1">
    <location>
        <begin position="123"/>
        <end position="230"/>
    </location>
</feature>
<organism evidence="2 3">
    <name type="scientific">Bicyclus anynana</name>
    <name type="common">Squinting bush brown butterfly</name>
    <dbReference type="NCBI Taxonomy" id="110368"/>
    <lineage>
        <taxon>Eukaryota</taxon>
        <taxon>Metazoa</taxon>
        <taxon>Ecdysozoa</taxon>
        <taxon>Arthropoda</taxon>
        <taxon>Hexapoda</taxon>
        <taxon>Insecta</taxon>
        <taxon>Pterygota</taxon>
        <taxon>Neoptera</taxon>
        <taxon>Endopterygota</taxon>
        <taxon>Lepidoptera</taxon>
        <taxon>Glossata</taxon>
        <taxon>Ditrysia</taxon>
        <taxon>Papilionoidea</taxon>
        <taxon>Nymphalidae</taxon>
        <taxon>Satyrinae</taxon>
        <taxon>Satyrini</taxon>
        <taxon>Mycalesina</taxon>
        <taxon>Bicyclus</taxon>
    </lineage>
</organism>
<accession>A0A6J1MX10</accession>
<dbReference type="Pfam" id="PF21672">
    <property type="entry name" value="COMM_HN"/>
    <property type="match status" value="1"/>
</dbReference>
<evidence type="ECO:0000313" key="2">
    <source>
        <dbReference type="Proteomes" id="UP001652582"/>
    </source>
</evidence>
<dbReference type="InterPro" id="IPR037354">
    <property type="entry name" value="Commd2"/>
</dbReference>
<evidence type="ECO:0000259" key="1">
    <source>
        <dbReference type="PROSITE" id="PS51269"/>
    </source>
</evidence>
<evidence type="ECO:0000313" key="3">
    <source>
        <dbReference type="RefSeq" id="XP_023940120.2"/>
    </source>
</evidence>
<dbReference type="RefSeq" id="XP_023940120.2">
    <property type="nucleotide sequence ID" value="XM_024084352.2"/>
</dbReference>
<dbReference type="KEGG" id="bany:112047281"/>
<dbReference type="Proteomes" id="UP001652582">
    <property type="component" value="Chromosome 4"/>
</dbReference>
<dbReference type="PANTHER" id="PTHR15857">
    <property type="entry name" value="COMM DOMAIN CONTAINING PROTEIN 2"/>
    <property type="match status" value="1"/>
</dbReference>
<sequence>MIIFLSELQKEHLVLLHQHSTQVLVDFCKLTIDYLSNGINQKKCAIAAEKLDISALAVQNIIHALAYLIVEACKHSLSEPNFQSSLALAGFSDDKQKVLVKFYNTKKNEISTALNLLLQKDPSYQDLLWRFEIQVASKTSHEEIVPMVAMDFVLTTPKNYGQYEKEYTQTSPKHTNSVSNININASIQDARASSQCQQIINHVLLQCDMPNLVNLTNKLECALKESKSQHVRKVQRSL</sequence>
<name>A0A6J1MX10_BICAN</name>
<dbReference type="PROSITE" id="PS51269">
    <property type="entry name" value="COMM"/>
    <property type="match status" value="1"/>
</dbReference>
<protein>
    <submittedName>
        <fullName evidence="3">COMM domain-containing protein 2</fullName>
    </submittedName>
</protein>
<dbReference type="Pfam" id="PF07258">
    <property type="entry name" value="COMM_domain"/>
    <property type="match status" value="1"/>
</dbReference>
<dbReference type="OrthoDB" id="10257479at2759"/>
<proteinExistence type="predicted"/>
<dbReference type="GeneID" id="112047281"/>
<gene>
    <name evidence="3" type="primary">LOC112047281</name>
</gene>